<comment type="caution">
    <text evidence="1">The sequence shown here is derived from an EMBL/GenBank/DDBJ whole genome shotgun (WGS) entry which is preliminary data.</text>
</comment>
<protein>
    <submittedName>
        <fullName evidence="1">Uncharacterized protein</fullName>
    </submittedName>
</protein>
<keyword evidence="2" id="KW-1185">Reference proteome</keyword>
<gene>
    <name evidence="1" type="ORF">GO755_38965</name>
</gene>
<reference evidence="1 2" key="1">
    <citation type="submission" date="2019-12" db="EMBL/GenBank/DDBJ databases">
        <title>Spirosoma sp. HMF4905 genome sequencing and assembly.</title>
        <authorList>
            <person name="Kang H."/>
            <person name="Cha I."/>
            <person name="Kim H."/>
            <person name="Joh K."/>
        </authorList>
    </citation>
    <scope>NUCLEOTIDE SEQUENCE [LARGE SCALE GENOMIC DNA]</scope>
    <source>
        <strain evidence="1 2">HMF4905</strain>
    </source>
</reference>
<evidence type="ECO:0000313" key="2">
    <source>
        <dbReference type="Proteomes" id="UP000436006"/>
    </source>
</evidence>
<dbReference type="AlphaFoldDB" id="A0A7K1SQP2"/>
<sequence>MSRHANSGLLIQTGSGKLALWYHKDKPFECNDGKTRVFVTLLDEEFRPILDADGKAKPVLTNPATCRTIGFSD</sequence>
<dbReference type="Proteomes" id="UP000436006">
    <property type="component" value="Unassembled WGS sequence"/>
</dbReference>
<proteinExistence type="predicted"/>
<dbReference type="RefSeq" id="WP_157590858.1">
    <property type="nucleotide sequence ID" value="NZ_WPIN01000030.1"/>
</dbReference>
<accession>A0A7K1SQP2</accession>
<organism evidence="1 2">
    <name type="scientific">Spirosoma arboris</name>
    <dbReference type="NCBI Taxonomy" id="2682092"/>
    <lineage>
        <taxon>Bacteria</taxon>
        <taxon>Pseudomonadati</taxon>
        <taxon>Bacteroidota</taxon>
        <taxon>Cytophagia</taxon>
        <taxon>Cytophagales</taxon>
        <taxon>Cytophagaceae</taxon>
        <taxon>Spirosoma</taxon>
    </lineage>
</organism>
<name>A0A7K1SQP2_9BACT</name>
<dbReference type="EMBL" id="WPIN01000030">
    <property type="protein sequence ID" value="MVM36060.1"/>
    <property type="molecule type" value="Genomic_DNA"/>
</dbReference>
<evidence type="ECO:0000313" key="1">
    <source>
        <dbReference type="EMBL" id="MVM36060.1"/>
    </source>
</evidence>